<reference evidence="2" key="1">
    <citation type="journal article" date="2019" name="Sci. Rep.">
        <title>Draft genome of Tanacetum cinerariifolium, the natural source of mosquito coil.</title>
        <authorList>
            <person name="Yamashiro T."/>
            <person name="Shiraishi A."/>
            <person name="Satake H."/>
            <person name="Nakayama K."/>
        </authorList>
    </citation>
    <scope>NUCLEOTIDE SEQUENCE</scope>
</reference>
<name>A0A699L839_TANCI</name>
<evidence type="ECO:0000313" key="2">
    <source>
        <dbReference type="EMBL" id="GFB30088.1"/>
    </source>
</evidence>
<feature type="non-terminal residue" evidence="2">
    <location>
        <position position="1"/>
    </location>
</feature>
<dbReference type="AlphaFoldDB" id="A0A699L839"/>
<feature type="region of interest" description="Disordered" evidence="1">
    <location>
        <begin position="161"/>
        <end position="210"/>
    </location>
</feature>
<dbReference type="PANTHER" id="PTHR33067">
    <property type="entry name" value="RNA-DIRECTED DNA POLYMERASE-RELATED"/>
    <property type="match status" value="1"/>
</dbReference>
<dbReference type="PANTHER" id="PTHR33067:SF9">
    <property type="entry name" value="RNA-DIRECTED DNA POLYMERASE"/>
    <property type="match status" value="1"/>
</dbReference>
<dbReference type="Gene3D" id="2.40.70.10">
    <property type="entry name" value="Acid Proteases"/>
    <property type="match status" value="1"/>
</dbReference>
<protein>
    <submittedName>
        <fullName evidence="2">Zinc knuckle CX2CX4HX4C</fullName>
    </submittedName>
</protein>
<gene>
    <name evidence="2" type="ORF">Tci_702059</name>
</gene>
<proteinExistence type="predicted"/>
<dbReference type="EMBL" id="BKCJ010596727">
    <property type="protein sequence ID" value="GFB30088.1"/>
    <property type="molecule type" value="Genomic_DNA"/>
</dbReference>
<evidence type="ECO:0000256" key="1">
    <source>
        <dbReference type="SAM" id="MobiDB-lite"/>
    </source>
</evidence>
<accession>A0A699L839</accession>
<feature type="compositionally biased region" description="Basic and acidic residues" evidence="1">
    <location>
        <begin position="167"/>
        <end position="191"/>
    </location>
</feature>
<dbReference type="InterPro" id="IPR021109">
    <property type="entry name" value="Peptidase_aspartic_dom_sf"/>
</dbReference>
<sequence>SPQELSIPGISSKRPLSKGIALHPIRQSILKIFTTLRKKETNHYTKPGSGIMTCYTSAILMTSIVIKRNIGSSSSNDILAALESKLDNLGRDIKKLKESVHAIQVGCQICEGPHLDKDCPLNEEVKQVEEVRYGEFGHTTPFNGSNRGKFCVRPPGYYTKTNNRPSYGEKRPSLKELLTKNQEESVRRSTEMEEENTNDQLPPKESNPGHFTLPCTIGNFNFYAMDDLGASVNVLPRNIFEYLELINLSKTEISGNGIYEKKSTTMSS</sequence>
<comment type="caution">
    <text evidence="2">The sequence shown here is derived from an EMBL/GenBank/DDBJ whole genome shotgun (WGS) entry which is preliminary data.</text>
</comment>
<organism evidence="2">
    <name type="scientific">Tanacetum cinerariifolium</name>
    <name type="common">Dalmatian daisy</name>
    <name type="synonym">Chrysanthemum cinerariifolium</name>
    <dbReference type="NCBI Taxonomy" id="118510"/>
    <lineage>
        <taxon>Eukaryota</taxon>
        <taxon>Viridiplantae</taxon>
        <taxon>Streptophyta</taxon>
        <taxon>Embryophyta</taxon>
        <taxon>Tracheophyta</taxon>
        <taxon>Spermatophyta</taxon>
        <taxon>Magnoliopsida</taxon>
        <taxon>eudicotyledons</taxon>
        <taxon>Gunneridae</taxon>
        <taxon>Pentapetalae</taxon>
        <taxon>asterids</taxon>
        <taxon>campanulids</taxon>
        <taxon>Asterales</taxon>
        <taxon>Asteraceae</taxon>
        <taxon>Asteroideae</taxon>
        <taxon>Anthemideae</taxon>
        <taxon>Anthemidinae</taxon>
        <taxon>Tanacetum</taxon>
    </lineage>
</organism>